<sequence>MQMHTPSDSVQEGRLNSRPHSPHSNAPPVFPVPTHSRGPSGSPSPPPSLTQGQGSGTHSAGRGFIGSIQQSYLPSNGPPGLQNAPSPPPYAPFVQPGPQNMQPRPHGAMQPALRAPLPTYNTLAVPQFDTTFAHDCEADVGNNADGKSLRKRRFAGPHMMDCCAW</sequence>
<feature type="compositionally biased region" description="Polar residues" evidence="1">
    <location>
        <begin position="1"/>
        <end position="10"/>
    </location>
</feature>
<organism evidence="2 3">
    <name type="scientific">Phellinidium pouzarii</name>
    <dbReference type="NCBI Taxonomy" id="167371"/>
    <lineage>
        <taxon>Eukaryota</taxon>
        <taxon>Fungi</taxon>
        <taxon>Dikarya</taxon>
        <taxon>Basidiomycota</taxon>
        <taxon>Agaricomycotina</taxon>
        <taxon>Agaricomycetes</taxon>
        <taxon>Hymenochaetales</taxon>
        <taxon>Hymenochaetaceae</taxon>
        <taxon>Phellinidium</taxon>
    </lineage>
</organism>
<evidence type="ECO:0000313" key="2">
    <source>
        <dbReference type="EMBL" id="THH04735.1"/>
    </source>
</evidence>
<proteinExistence type="predicted"/>
<evidence type="ECO:0000313" key="3">
    <source>
        <dbReference type="Proteomes" id="UP000308199"/>
    </source>
</evidence>
<gene>
    <name evidence="2" type="ORF">EW145_g5302</name>
</gene>
<feature type="region of interest" description="Disordered" evidence="1">
    <location>
        <begin position="1"/>
        <end position="112"/>
    </location>
</feature>
<evidence type="ECO:0000256" key="1">
    <source>
        <dbReference type="SAM" id="MobiDB-lite"/>
    </source>
</evidence>
<protein>
    <submittedName>
        <fullName evidence="2">Uncharacterized protein</fullName>
    </submittedName>
</protein>
<dbReference type="Proteomes" id="UP000308199">
    <property type="component" value="Unassembled WGS sequence"/>
</dbReference>
<accession>A0A4S4L0M9</accession>
<reference evidence="2 3" key="1">
    <citation type="submission" date="2019-02" db="EMBL/GenBank/DDBJ databases">
        <title>Genome sequencing of the rare red list fungi Phellinidium pouzarii.</title>
        <authorList>
            <person name="Buettner E."/>
            <person name="Kellner H."/>
        </authorList>
    </citation>
    <scope>NUCLEOTIDE SEQUENCE [LARGE SCALE GENOMIC DNA]</scope>
    <source>
        <strain evidence="2 3">DSM 108285</strain>
    </source>
</reference>
<keyword evidence="3" id="KW-1185">Reference proteome</keyword>
<comment type="caution">
    <text evidence="2">The sequence shown here is derived from an EMBL/GenBank/DDBJ whole genome shotgun (WGS) entry which is preliminary data.</text>
</comment>
<name>A0A4S4L0M9_9AGAM</name>
<dbReference type="AlphaFoldDB" id="A0A4S4L0M9"/>
<dbReference type="EMBL" id="SGPK01000316">
    <property type="protein sequence ID" value="THH04735.1"/>
    <property type="molecule type" value="Genomic_DNA"/>
</dbReference>